<dbReference type="EMBL" id="JAKLTQ010000018">
    <property type="protein sequence ID" value="MCG2623936.1"/>
    <property type="molecule type" value="Genomic_DNA"/>
</dbReference>
<sequence>MAGHFEVVDALSGGYQIRMLDGDGALAAVSVTYPTLDAVREGIALAREIAGTGLVMDRTRPIRIVPSGERAEAVPAPAAAVLPAFGRAS</sequence>
<dbReference type="InterPro" id="IPR036913">
    <property type="entry name" value="YegP-like_sf"/>
</dbReference>
<reference evidence="1" key="1">
    <citation type="submission" date="2022-01" db="EMBL/GenBank/DDBJ databases">
        <authorList>
            <person name="Jo J.-H."/>
            <person name="Im W.-T."/>
        </authorList>
    </citation>
    <scope>NUCLEOTIDE SEQUENCE</scope>
    <source>
        <strain evidence="1">I2-34</strain>
    </source>
</reference>
<gene>
    <name evidence="1" type="ORF">LVY72_18750</name>
</gene>
<dbReference type="SUPFAM" id="SSF160113">
    <property type="entry name" value="YegP-like"/>
    <property type="match status" value="1"/>
</dbReference>
<name>A0ABS9LB87_9MICC</name>
<evidence type="ECO:0000313" key="1">
    <source>
        <dbReference type="EMBL" id="MCG2623936.1"/>
    </source>
</evidence>
<dbReference type="RefSeq" id="WP_237824728.1">
    <property type="nucleotide sequence ID" value="NZ_JAKLTQ010000018.1"/>
</dbReference>
<protein>
    <recommendedName>
        <fullName evidence="3">DUF1508 domain-containing protein</fullName>
    </recommendedName>
</protein>
<accession>A0ABS9LB87</accession>
<keyword evidence="2" id="KW-1185">Reference proteome</keyword>
<dbReference type="Proteomes" id="UP001165368">
    <property type="component" value="Unassembled WGS sequence"/>
</dbReference>
<organism evidence="1 2">
    <name type="scientific">Arthrobacter hankyongi</name>
    <dbReference type="NCBI Taxonomy" id="2904801"/>
    <lineage>
        <taxon>Bacteria</taxon>
        <taxon>Bacillati</taxon>
        <taxon>Actinomycetota</taxon>
        <taxon>Actinomycetes</taxon>
        <taxon>Micrococcales</taxon>
        <taxon>Micrococcaceae</taxon>
        <taxon>Arthrobacter</taxon>
    </lineage>
</organism>
<dbReference type="Gene3D" id="2.30.29.80">
    <property type="match status" value="1"/>
</dbReference>
<evidence type="ECO:0008006" key="3">
    <source>
        <dbReference type="Google" id="ProtNLM"/>
    </source>
</evidence>
<comment type="caution">
    <text evidence="1">The sequence shown here is derived from an EMBL/GenBank/DDBJ whole genome shotgun (WGS) entry which is preliminary data.</text>
</comment>
<evidence type="ECO:0000313" key="2">
    <source>
        <dbReference type="Proteomes" id="UP001165368"/>
    </source>
</evidence>
<proteinExistence type="predicted"/>